<dbReference type="Proteomes" id="UP000612282">
    <property type="component" value="Unassembled WGS sequence"/>
</dbReference>
<name>A0ABQ3XN25_9ACTN</name>
<accession>A0ABQ3XN25</accession>
<dbReference type="EMBL" id="BOMG01000102">
    <property type="protein sequence ID" value="GID59919.1"/>
    <property type="molecule type" value="Genomic_DNA"/>
</dbReference>
<reference evidence="1 2" key="1">
    <citation type="submission" date="2021-01" db="EMBL/GenBank/DDBJ databases">
        <title>Whole genome shotgun sequence of Actinoplanes couchii NBRC 106145.</title>
        <authorList>
            <person name="Komaki H."/>
            <person name="Tamura T."/>
        </authorList>
    </citation>
    <scope>NUCLEOTIDE SEQUENCE [LARGE SCALE GENOMIC DNA]</scope>
    <source>
        <strain evidence="1 2">NBRC 106145</strain>
    </source>
</reference>
<comment type="caution">
    <text evidence="1">The sequence shown here is derived from an EMBL/GenBank/DDBJ whole genome shotgun (WGS) entry which is preliminary data.</text>
</comment>
<dbReference type="Pfam" id="PF13455">
    <property type="entry name" value="MUG113"/>
    <property type="match status" value="1"/>
</dbReference>
<protein>
    <recommendedName>
        <fullName evidence="3">GIY-YIG nuclease family protein</fullName>
    </recommendedName>
</protein>
<evidence type="ECO:0008006" key="3">
    <source>
        <dbReference type="Google" id="ProtNLM"/>
    </source>
</evidence>
<proteinExistence type="predicted"/>
<organism evidence="1 2">
    <name type="scientific">Actinoplanes couchii</name>
    <dbReference type="NCBI Taxonomy" id="403638"/>
    <lineage>
        <taxon>Bacteria</taxon>
        <taxon>Bacillati</taxon>
        <taxon>Actinomycetota</taxon>
        <taxon>Actinomycetes</taxon>
        <taxon>Micromonosporales</taxon>
        <taxon>Micromonosporaceae</taxon>
        <taxon>Actinoplanes</taxon>
    </lineage>
</organism>
<evidence type="ECO:0000313" key="2">
    <source>
        <dbReference type="Proteomes" id="UP000612282"/>
    </source>
</evidence>
<evidence type="ECO:0000313" key="1">
    <source>
        <dbReference type="EMBL" id="GID59919.1"/>
    </source>
</evidence>
<sequence>MRSVGKDQEQIARLIDWHRGNPKEVMTDPDYPPYDPHNIPGVYFVYAYPPRRPPNGDPEHFKIGQSGDPNTRLPAFRNGNPAYMVVRHVIYQPDAAARRALETTEQNRFRHLDLGHEWFEWRPEVEDYVAGLCAQRCIGY</sequence>
<keyword evidence="2" id="KW-1185">Reference proteome</keyword>
<gene>
    <name evidence="1" type="ORF">Aco03nite_083230</name>
</gene>